<evidence type="ECO:0000259" key="2">
    <source>
        <dbReference type="Pfam" id="PF02263"/>
    </source>
</evidence>
<accession>V9KIG9</accession>
<feature type="domain" description="Guanylate-binding protein/Atlastin C-terminal" evidence="3">
    <location>
        <begin position="292"/>
        <end position="411"/>
    </location>
</feature>
<reference evidence="4" key="1">
    <citation type="journal article" date="2014" name="Nature">
        <title>Elephant shark genome provides unique insights into gnathostome evolution.</title>
        <authorList>
            <consortium name="International Elephant Shark Genome Sequencing Consortium"/>
            <person name="Venkatesh B."/>
            <person name="Lee A.P."/>
            <person name="Ravi V."/>
            <person name="Maurya A.K."/>
            <person name="Lian M.M."/>
            <person name="Swann J.B."/>
            <person name="Ohta Y."/>
            <person name="Flajnik M.F."/>
            <person name="Sutoh Y."/>
            <person name="Kasahara M."/>
            <person name="Hoon S."/>
            <person name="Gangu V."/>
            <person name="Roy S.W."/>
            <person name="Irimia M."/>
            <person name="Korzh V."/>
            <person name="Kondrychyn I."/>
            <person name="Lim Z.W."/>
            <person name="Tay B.H."/>
            <person name="Tohari S."/>
            <person name="Kong K.W."/>
            <person name="Ho S."/>
            <person name="Lorente-Galdos B."/>
            <person name="Quilez J."/>
            <person name="Marques-Bonet T."/>
            <person name="Raney B.J."/>
            <person name="Ingham P.W."/>
            <person name="Tay A."/>
            <person name="Hillier L.W."/>
            <person name="Minx P."/>
            <person name="Boehm T."/>
            <person name="Wilson R.K."/>
            <person name="Brenner S."/>
            <person name="Warren W.C."/>
        </authorList>
    </citation>
    <scope>NUCLEOTIDE SEQUENCE</scope>
    <source>
        <tissue evidence="4">Liver</tissue>
    </source>
</reference>
<dbReference type="SUPFAM" id="SSF52540">
    <property type="entry name" value="P-loop containing nucleoside triphosphate hydrolases"/>
    <property type="match status" value="1"/>
</dbReference>
<dbReference type="EMBL" id="JW865649">
    <property type="protein sequence ID" value="AFO98166.1"/>
    <property type="molecule type" value="mRNA"/>
</dbReference>
<dbReference type="InterPro" id="IPR036543">
    <property type="entry name" value="Guanylate-bd_C_sf"/>
</dbReference>
<proteinExistence type="evidence at transcript level"/>
<dbReference type="SUPFAM" id="SSF48340">
    <property type="entry name" value="Interferon-induced guanylate-binding protein 1 (GBP1), C-terminal domain"/>
    <property type="match status" value="1"/>
</dbReference>
<dbReference type="InterPro" id="IPR015894">
    <property type="entry name" value="Guanylate-bd_N"/>
</dbReference>
<evidence type="ECO:0000259" key="3">
    <source>
        <dbReference type="Pfam" id="PF02841"/>
    </source>
</evidence>
<dbReference type="PANTHER" id="PTHR10751">
    <property type="entry name" value="GUANYLATE BINDING PROTEIN"/>
    <property type="match status" value="1"/>
</dbReference>
<evidence type="ECO:0000313" key="4">
    <source>
        <dbReference type="EMBL" id="AFO98166.1"/>
    </source>
</evidence>
<dbReference type="Gene3D" id="3.40.50.300">
    <property type="entry name" value="P-loop containing nucleotide triphosphate hydrolases"/>
    <property type="match status" value="1"/>
</dbReference>
<evidence type="ECO:0000256" key="1">
    <source>
        <dbReference type="ARBA" id="ARBA00022801"/>
    </source>
</evidence>
<feature type="domain" description="Guanylate-binding protein N-terminal" evidence="2">
    <location>
        <begin position="36"/>
        <end position="169"/>
    </location>
</feature>
<sequence length="561" mass="63667">MADSRLLMEKPLPLLKFRESGEIIWEEATKTFLLGLDQIVETIGIMGQARSGKSYFANKLMGLSDEDSCFQVRPCGEATTKGIWVYCQEHPNKDGRVRMFLDTEGLQYALSTTSNETDLRIIFINMFVCGIVVLNMKDRVNQGTLELLKVAMKCIKFIKDKGQGEELELEYMTPRDLYVLFRDNVDEDQDVQWEMEMALRVHQLEEDFTCCFDQCQARAIPFPSCNRRLTRNLLQASDAELNPEFVDKVAAVSQEILQDFRVKQIPCQRGQQAATVKDMIGIIEHLVALINESGSVFRLSSLYHSIAERQVRSAAKEAELAYLDRMEKQLLDLPLSEVHLYRLHANACKESREIFQKAAGAFLFKNDQLGNLSILEDHYRKYQQLNLEKSEKQCRENIHRLLQPLFKQVKRYTKDSSQLEADLYRIQHCYNAAVGNLPGANGILRSEVSKHRATLLLSIARRKEEVTEQRHSDFEMGLRGFDLLTKFTASGLALASAFMEDDNGRTARDISSTLLSAPLASSLLMGSSSGLSHRTSYCDQDPPTSFQYAAEDVTSTDSAII</sequence>
<dbReference type="Pfam" id="PF02841">
    <property type="entry name" value="GBP_C"/>
    <property type="match status" value="1"/>
</dbReference>
<dbReference type="AlphaFoldDB" id="V9KIG9"/>
<dbReference type="Pfam" id="PF02263">
    <property type="entry name" value="GBP"/>
    <property type="match status" value="1"/>
</dbReference>
<dbReference type="InterPro" id="IPR027417">
    <property type="entry name" value="P-loop_NTPase"/>
</dbReference>
<dbReference type="InterPro" id="IPR003191">
    <property type="entry name" value="Guanylate-bd/ATL_C"/>
</dbReference>
<keyword evidence="1" id="KW-0378">Hydrolase</keyword>
<dbReference type="Gene3D" id="1.20.1000.10">
    <property type="entry name" value="Guanylate-binding protein, C-terminal domain"/>
    <property type="match status" value="1"/>
</dbReference>
<organism evidence="4">
    <name type="scientific">Callorhinchus milii</name>
    <name type="common">Ghost shark</name>
    <dbReference type="NCBI Taxonomy" id="7868"/>
    <lineage>
        <taxon>Eukaryota</taxon>
        <taxon>Metazoa</taxon>
        <taxon>Chordata</taxon>
        <taxon>Craniata</taxon>
        <taxon>Vertebrata</taxon>
        <taxon>Chondrichthyes</taxon>
        <taxon>Holocephali</taxon>
        <taxon>Chimaeriformes</taxon>
        <taxon>Callorhinchidae</taxon>
        <taxon>Callorhinchus</taxon>
    </lineage>
</organism>
<name>V9KIG9_CALMI</name>
<protein>
    <submittedName>
        <fullName evidence="4">Guanylate-binding protein 5</fullName>
    </submittedName>
</protein>
<dbReference type="GO" id="GO:0003924">
    <property type="term" value="F:GTPase activity"/>
    <property type="evidence" value="ECO:0007669"/>
    <property type="project" value="InterPro"/>
</dbReference>
<dbReference type="GO" id="GO:0005525">
    <property type="term" value="F:GTP binding"/>
    <property type="evidence" value="ECO:0007669"/>
    <property type="project" value="InterPro"/>
</dbReference>